<dbReference type="EMBL" id="JAESWC010000002">
    <property type="protein sequence ID" value="MBL4935878.1"/>
    <property type="molecule type" value="Genomic_DNA"/>
</dbReference>
<comment type="subcellular location">
    <subcellularLocation>
        <location evidence="1 7">Cell membrane</location>
        <topology evidence="1 7">Multi-pass membrane protein</topology>
    </subcellularLocation>
</comment>
<keyword evidence="5 7" id="KW-1133">Transmembrane helix</keyword>
<proteinExistence type="inferred from homology"/>
<feature type="transmembrane region" description="Helical" evidence="7">
    <location>
        <begin position="110"/>
        <end position="134"/>
    </location>
</feature>
<keyword evidence="10" id="KW-1185">Reference proteome</keyword>
<dbReference type="InterPro" id="IPR050366">
    <property type="entry name" value="BP-dependent_transpt_permease"/>
</dbReference>
<comment type="caution">
    <text evidence="9">The sequence shown here is derived from an EMBL/GenBank/DDBJ whole genome shotgun (WGS) entry which is preliminary data.</text>
</comment>
<evidence type="ECO:0000313" key="9">
    <source>
        <dbReference type="EMBL" id="MBL4935878.1"/>
    </source>
</evidence>
<dbReference type="PANTHER" id="PTHR43386">
    <property type="entry name" value="OLIGOPEPTIDE TRANSPORT SYSTEM PERMEASE PROTEIN APPC"/>
    <property type="match status" value="1"/>
</dbReference>
<keyword evidence="6 7" id="KW-0472">Membrane</keyword>
<feature type="transmembrane region" description="Helical" evidence="7">
    <location>
        <begin position="248"/>
        <end position="272"/>
    </location>
</feature>
<sequence>MEGIKSFFRVIYKNKQAFAGLIMLIAFIIMAVAGVFVKVDMTVQFDQRYQPPSIQHILGTDYAGRDTFLQLVKGSTDVLTIGIYAGFMTLIIGFIIGATAGLAGGWIDIILTFFTDLFLTVPTFPLMMILATTVKINNNIIFALILSVFSWAALARSIRAQILSLKEREFIVVCKAMGLKTPYIVFKEIMPNITSYLAINFVMIIQSAIVSSVGLMLLGLSPYTPTNWGMMLNLAIKNTGGIFNPKGYYYLLSPMLCIALFQMSCIFFSSGLDEALNPRLRS</sequence>
<evidence type="ECO:0000313" key="10">
    <source>
        <dbReference type="Proteomes" id="UP000632377"/>
    </source>
</evidence>
<dbReference type="Pfam" id="PF00528">
    <property type="entry name" value="BPD_transp_1"/>
    <property type="match status" value="1"/>
</dbReference>
<dbReference type="Gene3D" id="1.10.3720.10">
    <property type="entry name" value="MetI-like"/>
    <property type="match status" value="1"/>
</dbReference>
<reference evidence="9 10" key="1">
    <citation type="submission" date="2021-01" db="EMBL/GenBank/DDBJ databases">
        <title>Genome public.</title>
        <authorList>
            <person name="Liu C."/>
            <person name="Sun Q."/>
        </authorList>
    </citation>
    <scope>NUCLEOTIDE SEQUENCE [LARGE SCALE GENOMIC DNA]</scope>
    <source>
        <strain evidence="9 10">YIM B02515</strain>
    </source>
</reference>
<dbReference type="RefSeq" id="WP_202748467.1">
    <property type="nucleotide sequence ID" value="NZ_JAESWC010000002.1"/>
</dbReference>
<dbReference type="Pfam" id="PF12911">
    <property type="entry name" value="OppC_N"/>
    <property type="match status" value="1"/>
</dbReference>
<keyword evidence="2 7" id="KW-0813">Transport</keyword>
<dbReference type="Proteomes" id="UP000632377">
    <property type="component" value="Unassembled WGS sequence"/>
</dbReference>
<protein>
    <submittedName>
        <fullName evidence="9">ABC transporter permease</fullName>
    </submittedName>
</protein>
<evidence type="ECO:0000256" key="4">
    <source>
        <dbReference type="ARBA" id="ARBA00022692"/>
    </source>
</evidence>
<accession>A0ABS1T960</accession>
<dbReference type="CDD" id="cd06261">
    <property type="entry name" value="TM_PBP2"/>
    <property type="match status" value="1"/>
</dbReference>
<dbReference type="InterPro" id="IPR000515">
    <property type="entry name" value="MetI-like"/>
</dbReference>
<organism evidence="9 10">
    <name type="scientific">Clostridium rhizosphaerae</name>
    <dbReference type="NCBI Taxonomy" id="2803861"/>
    <lineage>
        <taxon>Bacteria</taxon>
        <taxon>Bacillati</taxon>
        <taxon>Bacillota</taxon>
        <taxon>Clostridia</taxon>
        <taxon>Eubacteriales</taxon>
        <taxon>Clostridiaceae</taxon>
        <taxon>Clostridium</taxon>
    </lineage>
</organism>
<dbReference type="InterPro" id="IPR035906">
    <property type="entry name" value="MetI-like_sf"/>
</dbReference>
<gene>
    <name evidence="9" type="ORF">JK636_08905</name>
</gene>
<dbReference type="PROSITE" id="PS50928">
    <property type="entry name" value="ABC_TM1"/>
    <property type="match status" value="1"/>
</dbReference>
<feature type="transmembrane region" description="Helical" evidence="7">
    <location>
        <begin position="81"/>
        <end position="103"/>
    </location>
</feature>
<evidence type="ECO:0000256" key="6">
    <source>
        <dbReference type="ARBA" id="ARBA00023136"/>
    </source>
</evidence>
<name>A0ABS1T960_9CLOT</name>
<evidence type="ECO:0000256" key="5">
    <source>
        <dbReference type="ARBA" id="ARBA00022989"/>
    </source>
</evidence>
<evidence type="ECO:0000256" key="1">
    <source>
        <dbReference type="ARBA" id="ARBA00004651"/>
    </source>
</evidence>
<keyword evidence="3" id="KW-1003">Cell membrane</keyword>
<evidence type="ECO:0000259" key="8">
    <source>
        <dbReference type="PROSITE" id="PS50928"/>
    </source>
</evidence>
<dbReference type="PANTHER" id="PTHR43386:SF1">
    <property type="entry name" value="D,D-DIPEPTIDE TRANSPORT SYSTEM PERMEASE PROTEIN DDPC-RELATED"/>
    <property type="match status" value="1"/>
</dbReference>
<dbReference type="InterPro" id="IPR025966">
    <property type="entry name" value="OppC_N"/>
</dbReference>
<dbReference type="SUPFAM" id="SSF161098">
    <property type="entry name" value="MetI-like"/>
    <property type="match status" value="1"/>
</dbReference>
<comment type="similarity">
    <text evidence="7">Belongs to the binding-protein-dependent transport system permease family.</text>
</comment>
<keyword evidence="4 7" id="KW-0812">Transmembrane</keyword>
<evidence type="ECO:0000256" key="7">
    <source>
        <dbReference type="RuleBase" id="RU363032"/>
    </source>
</evidence>
<feature type="transmembrane region" description="Helical" evidence="7">
    <location>
        <begin position="17"/>
        <end position="37"/>
    </location>
</feature>
<evidence type="ECO:0000256" key="3">
    <source>
        <dbReference type="ARBA" id="ARBA00022475"/>
    </source>
</evidence>
<feature type="transmembrane region" description="Helical" evidence="7">
    <location>
        <begin position="197"/>
        <end position="220"/>
    </location>
</feature>
<feature type="transmembrane region" description="Helical" evidence="7">
    <location>
        <begin position="140"/>
        <end position="158"/>
    </location>
</feature>
<evidence type="ECO:0000256" key="2">
    <source>
        <dbReference type="ARBA" id="ARBA00022448"/>
    </source>
</evidence>
<feature type="domain" description="ABC transmembrane type-1" evidence="8">
    <location>
        <begin position="79"/>
        <end position="269"/>
    </location>
</feature>